<comment type="caution">
    <text evidence="2">The sequence shown here is derived from an EMBL/GenBank/DDBJ whole genome shotgun (WGS) entry which is preliminary data.</text>
</comment>
<protein>
    <submittedName>
        <fullName evidence="2">YcaO-like family protein</fullName>
    </submittedName>
</protein>
<evidence type="ECO:0000313" key="2">
    <source>
        <dbReference type="EMBL" id="MDQ7246540.1"/>
    </source>
</evidence>
<dbReference type="EMBL" id="JAUYVI010000001">
    <property type="protein sequence ID" value="MDQ7246540.1"/>
    <property type="molecule type" value="Genomic_DNA"/>
</dbReference>
<feature type="domain" description="YcaO" evidence="1">
    <location>
        <begin position="91"/>
        <end position="433"/>
    </location>
</feature>
<dbReference type="NCBIfam" id="TIGR00702">
    <property type="entry name" value="YcaO-type kinase domain"/>
    <property type="match status" value="1"/>
</dbReference>
<dbReference type="PANTHER" id="PTHR37809">
    <property type="entry name" value="RIBOSOMAL PROTEIN S12 METHYLTHIOTRANSFERASE ACCESSORY FACTOR YCAO"/>
    <property type="match status" value="1"/>
</dbReference>
<name>A0ABU0YH64_9PROT</name>
<organism evidence="2 3">
    <name type="scientific">Dongia sedimenti</name>
    <dbReference type="NCBI Taxonomy" id="3064282"/>
    <lineage>
        <taxon>Bacteria</taxon>
        <taxon>Pseudomonadati</taxon>
        <taxon>Pseudomonadota</taxon>
        <taxon>Alphaproteobacteria</taxon>
        <taxon>Rhodospirillales</taxon>
        <taxon>Dongiaceae</taxon>
        <taxon>Dongia</taxon>
    </lineage>
</organism>
<gene>
    <name evidence="2" type="ORF">Q8A70_02630</name>
</gene>
<dbReference type="InterPro" id="IPR003776">
    <property type="entry name" value="YcaO-like_dom"/>
</dbReference>
<dbReference type="Pfam" id="PF02624">
    <property type="entry name" value="YcaO"/>
    <property type="match status" value="1"/>
</dbReference>
<reference evidence="3" key="1">
    <citation type="submission" date="2023-08" db="EMBL/GenBank/DDBJ databases">
        <title>Rhodospirillaceae gen. nov., a novel taxon isolated from the Yangtze River Yuezi River estuary sludge.</title>
        <authorList>
            <person name="Ruan L."/>
        </authorList>
    </citation>
    <scope>NUCLEOTIDE SEQUENCE [LARGE SCALE GENOMIC DNA]</scope>
    <source>
        <strain evidence="3">R-7</strain>
    </source>
</reference>
<keyword evidence="3" id="KW-1185">Reference proteome</keyword>
<dbReference type="Gene3D" id="3.30.1330.230">
    <property type="match status" value="2"/>
</dbReference>
<evidence type="ECO:0000259" key="1">
    <source>
        <dbReference type="PROSITE" id="PS51664"/>
    </source>
</evidence>
<accession>A0ABU0YH64</accession>
<dbReference type="RefSeq" id="WP_379953931.1">
    <property type="nucleotide sequence ID" value="NZ_JAUYVI010000001.1"/>
</dbReference>
<dbReference type="Proteomes" id="UP001230156">
    <property type="component" value="Unassembled WGS sequence"/>
</dbReference>
<dbReference type="PANTHER" id="PTHR37809:SF1">
    <property type="entry name" value="RIBOSOMAL PROTEIN S12 METHYLTHIOTRANSFERASE ACCESSORY FACTOR YCAO"/>
    <property type="match status" value="1"/>
</dbReference>
<sequence>MTADSTVQEGETRAPLGLLIESACDGQRWDAHRPAADDRAADLRNLVQRVRPHFAAAGITRVAEVTGLDRIGIPVALAFRPNSRSLSVSQGKGALKDEAFISAIMESLELAAAERLPGSLKWASLAELSGSGTPVMALDLSTRCRLDRLNRSQPLAWVQGYDLTAKRLVHVPWSLVGADYRPDPPGFSGAFQVSTDGLASGFDFRTAILHGLCELIERDASALLELMSTAELSQRVACVAASDGMETLQFEQRIRAAGFDLTLLDMTSDIGLPAFTAIISDSAMANAPLVPRYAHSAGSACHVSRPVAIVKAIAEAAQSRITRITGSRDDLFPEMYEEAEGAERKAIVELLAFIDPNVPPAPARPLPDLGGGIRSIVAQLKRRGIEQVIAVPIKNDFGISVVRMIVPGLQTDLTGPRSKMGARALATLIGRLH</sequence>
<evidence type="ECO:0000313" key="3">
    <source>
        <dbReference type="Proteomes" id="UP001230156"/>
    </source>
</evidence>
<dbReference type="PROSITE" id="PS51664">
    <property type="entry name" value="YCAO"/>
    <property type="match status" value="1"/>
</dbReference>
<proteinExistence type="predicted"/>